<dbReference type="RefSeq" id="WP_168451792.1">
    <property type="nucleotide sequence ID" value="NZ_JAAWWK010000007.1"/>
</dbReference>
<gene>
    <name evidence="2" type="ORF">HCU74_17825</name>
</gene>
<dbReference type="InterPro" id="IPR047583">
    <property type="entry name" value="Cas5fv"/>
</dbReference>
<dbReference type="Pfam" id="PF20158">
    <property type="entry name" value="Cas5fv_helical"/>
    <property type="match status" value="1"/>
</dbReference>
<reference evidence="2 3" key="1">
    <citation type="submission" date="2020-04" db="EMBL/GenBank/DDBJ databases">
        <authorList>
            <person name="Yoon J."/>
        </authorList>
    </citation>
    <scope>NUCLEOTIDE SEQUENCE [LARGE SCALE GENOMIC DNA]</scope>
    <source>
        <strain evidence="2 3">KMU-166</strain>
    </source>
</reference>
<dbReference type="InterPro" id="IPR045374">
    <property type="entry name" value="Cas5fv_helical"/>
</dbReference>
<sequence>MKISIEYESSWRNSFLEGNNNEPLPKEGRKFIGSMTSLKSEDNYIERDITIDTVMGILNRLIGDQRKLYQARQDELYFFKDIEDKVRFKDVPIVVNNEITYIRNVSGSTDQNSYTGMIRVSDPVFNSAYSQELWSVLALSLEDLCIWLVADGALDRAIDLHPLVIIERLEQLNKLKVVPLEGIFQESYEKLAGRFPKFKGLNKKGELFPISLYCSALYLQLDCLRERGVDVSSALTKAGGLSGISNNGFTKKDFMSRYTTGDKKKIWGNPYMREEFVAGQGKSKKLLKKVSGQLQIDIDIDRPSADKLYSMIDNAGVSSFYLGKKGLAYVTDIRV</sequence>
<dbReference type="EMBL" id="JAAWWK010000007">
    <property type="protein sequence ID" value="NKI19270.1"/>
    <property type="molecule type" value="Genomic_DNA"/>
</dbReference>
<accession>A0ABX1GJ95</accession>
<evidence type="ECO:0000259" key="1">
    <source>
        <dbReference type="Pfam" id="PF20158"/>
    </source>
</evidence>
<name>A0ABX1GJ95_9GAMM</name>
<protein>
    <recommendedName>
        <fullName evidence="1">Cas5fv helical domain-containing protein</fullName>
    </recommendedName>
</protein>
<comment type="caution">
    <text evidence="2">The sequence shown here is derived from an EMBL/GenBank/DDBJ whole genome shotgun (WGS) entry which is preliminary data.</text>
</comment>
<evidence type="ECO:0000313" key="3">
    <source>
        <dbReference type="Proteomes" id="UP000765845"/>
    </source>
</evidence>
<evidence type="ECO:0000313" key="2">
    <source>
        <dbReference type="EMBL" id="NKI19270.1"/>
    </source>
</evidence>
<organism evidence="2 3">
    <name type="scientific">Spongiibacter thalassae</name>
    <dbReference type="NCBI Taxonomy" id="2721624"/>
    <lineage>
        <taxon>Bacteria</taxon>
        <taxon>Pseudomonadati</taxon>
        <taxon>Pseudomonadota</taxon>
        <taxon>Gammaproteobacteria</taxon>
        <taxon>Cellvibrionales</taxon>
        <taxon>Spongiibacteraceae</taxon>
        <taxon>Spongiibacter</taxon>
    </lineage>
</organism>
<proteinExistence type="predicted"/>
<keyword evidence="3" id="KW-1185">Reference proteome</keyword>
<feature type="domain" description="Cas5fv helical" evidence="1">
    <location>
        <begin position="108"/>
        <end position="265"/>
    </location>
</feature>
<dbReference type="Proteomes" id="UP000765845">
    <property type="component" value="Unassembled WGS sequence"/>
</dbReference>
<dbReference type="CDD" id="cd21143">
    <property type="entry name" value="Cas5fv"/>
    <property type="match status" value="1"/>
</dbReference>